<dbReference type="EMBL" id="KV744996">
    <property type="protein sequence ID" value="OCK79617.1"/>
    <property type="molecule type" value="Genomic_DNA"/>
</dbReference>
<proteinExistence type="predicted"/>
<gene>
    <name evidence="1" type="ORF">K432DRAFT_443765</name>
</gene>
<accession>A0A8E2E967</accession>
<protein>
    <submittedName>
        <fullName evidence="1">Uncharacterized protein</fullName>
    </submittedName>
</protein>
<evidence type="ECO:0000313" key="2">
    <source>
        <dbReference type="Proteomes" id="UP000250266"/>
    </source>
</evidence>
<reference evidence="1 2" key="1">
    <citation type="journal article" date="2016" name="Nat. Commun.">
        <title>Ectomycorrhizal ecology is imprinted in the genome of the dominant symbiotic fungus Cenococcum geophilum.</title>
        <authorList>
            <consortium name="DOE Joint Genome Institute"/>
            <person name="Peter M."/>
            <person name="Kohler A."/>
            <person name="Ohm R.A."/>
            <person name="Kuo A."/>
            <person name="Krutzmann J."/>
            <person name="Morin E."/>
            <person name="Arend M."/>
            <person name="Barry K.W."/>
            <person name="Binder M."/>
            <person name="Choi C."/>
            <person name="Clum A."/>
            <person name="Copeland A."/>
            <person name="Grisel N."/>
            <person name="Haridas S."/>
            <person name="Kipfer T."/>
            <person name="LaButti K."/>
            <person name="Lindquist E."/>
            <person name="Lipzen A."/>
            <person name="Maire R."/>
            <person name="Meier B."/>
            <person name="Mihaltcheva S."/>
            <person name="Molinier V."/>
            <person name="Murat C."/>
            <person name="Poggeler S."/>
            <person name="Quandt C.A."/>
            <person name="Sperisen C."/>
            <person name="Tritt A."/>
            <person name="Tisserant E."/>
            <person name="Crous P.W."/>
            <person name="Henrissat B."/>
            <person name="Nehls U."/>
            <person name="Egli S."/>
            <person name="Spatafora J.W."/>
            <person name="Grigoriev I.V."/>
            <person name="Martin F.M."/>
        </authorList>
    </citation>
    <scope>NUCLEOTIDE SEQUENCE [LARGE SCALE GENOMIC DNA]</scope>
    <source>
        <strain evidence="1 2">CBS 459.81</strain>
    </source>
</reference>
<organism evidence="1 2">
    <name type="scientific">Lepidopterella palustris CBS 459.81</name>
    <dbReference type="NCBI Taxonomy" id="1314670"/>
    <lineage>
        <taxon>Eukaryota</taxon>
        <taxon>Fungi</taxon>
        <taxon>Dikarya</taxon>
        <taxon>Ascomycota</taxon>
        <taxon>Pezizomycotina</taxon>
        <taxon>Dothideomycetes</taxon>
        <taxon>Pleosporomycetidae</taxon>
        <taxon>Mytilinidiales</taxon>
        <taxon>Argynnaceae</taxon>
        <taxon>Lepidopterella</taxon>
    </lineage>
</organism>
<sequence length="205" mass="23394">MHPAPHACFPLLSLKDGIAYHRNTTRHLIDVYSNTGPVFPQLDPHYSAVAQNPEWRADGVLAVPLKESELDSEDMGLRKATAQPAGYDDSGYEYTISINQDYEFSRVEQSTAQERGYDSCLFKPGTFEPMSVNTQIKNVKWHEWKSWEEMQRGGAVDMIMDDDEQGEWVECGSAQEPNRLHLVVPEKHGKTQTHYHKLSKNIQMN</sequence>
<dbReference type="AlphaFoldDB" id="A0A8E2E967"/>
<name>A0A8E2E967_9PEZI</name>
<dbReference type="Proteomes" id="UP000250266">
    <property type="component" value="Unassembled WGS sequence"/>
</dbReference>
<evidence type="ECO:0000313" key="1">
    <source>
        <dbReference type="EMBL" id="OCK79617.1"/>
    </source>
</evidence>
<keyword evidence="2" id="KW-1185">Reference proteome</keyword>